<gene>
    <name evidence="1" type="ORF">CALMAC_LOCUS561</name>
</gene>
<sequence>MQNSIIARLEQAISTTAVNLQNTENSLRAKEQQCDEIY</sequence>
<dbReference type="EMBL" id="CAACVG010000584">
    <property type="protein sequence ID" value="VEN34325.1"/>
    <property type="molecule type" value="Genomic_DNA"/>
</dbReference>
<evidence type="ECO:0000313" key="1">
    <source>
        <dbReference type="EMBL" id="VEN34325.1"/>
    </source>
</evidence>
<reference evidence="1 2" key="1">
    <citation type="submission" date="2019-01" db="EMBL/GenBank/DDBJ databases">
        <authorList>
            <person name="Sayadi A."/>
        </authorList>
    </citation>
    <scope>NUCLEOTIDE SEQUENCE [LARGE SCALE GENOMIC DNA]</scope>
</reference>
<organism evidence="1 2">
    <name type="scientific">Callosobruchus maculatus</name>
    <name type="common">Southern cowpea weevil</name>
    <name type="synonym">Pulse bruchid</name>
    <dbReference type="NCBI Taxonomy" id="64391"/>
    <lineage>
        <taxon>Eukaryota</taxon>
        <taxon>Metazoa</taxon>
        <taxon>Ecdysozoa</taxon>
        <taxon>Arthropoda</taxon>
        <taxon>Hexapoda</taxon>
        <taxon>Insecta</taxon>
        <taxon>Pterygota</taxon>
        <taxon>Neoptera</taxon>
        <taxon>Endopterygota</taxon>
        <taxon>Coleoptera</taxon>
        <taxon>Polyphaga</taxon>
        <taxon>Cucujiformia</taxon>
        <taxon>Chrysomeloidea</taxon>
        <taxon>Chrysomelidae</taxon>
        <taxon>Bruchinae</taxon>
        <taxon>Bruchini</taxon>
        <taxon>Callosobruchus</taxon>
    </lineage>
</organism>
<feature type="non-terminal residue" evidence="1">
    <location>
        <position position="38"/>
    </location>
</feature>
<dbReference type="Proteomes" id="UP000410492">
    <property type="component" value="Unassembled WGS sequence"/>
</dbReference>
<keyword evidence="2" id="KW-1185">Reference proteome</keyword>
<name>A0A653BH47_CALMS</name>
<accession>A0A653BH47</accession>
<dbReference type="OrthoDB" id="6747003at2759"/>
<proteinExistence type="predicted"/>
<dbReference type="AlphaFoldDB" id="A0A653BH47"/>
<protein>
    <submittedName>
        <fullName evidence="1">Uncharacterized protein</fullName>
    </submittedName>
</protein>
<evidence type="ECO:0000313" key="2">
    <source>
        <dbReference type="Proteomes" id="UP000410492"/>
    </source>
</evidence>